<dbReference type="KEGG" id="bsol:FSW04_08895"/>
<name>A0A5B8U3P5_9ACTN</name>
<dbReference type="RefSeq" id="WP_146918409.1">
    <property type="nucleotide sequence ID" value="NZ_CP042430.1"/>
</dbReference>
<sequence>MSPAPRASLIALGLAAALALPAFARAGGTGGLGYAETAPAPPPAAAPALVPPAPVAPVEPVVPATVGPDGRATAPAGAPAPVAALVAAGNAIASLPYRYGGGHGTWQDTGYDCSGSVSYALHGAGLLDATLDSTGLERWGQAGPGAWITVYANARHTYLVVAGLRFDTSGARGGSRWQAAPRSARGFRVRHPAGL</sequence>
<dbReference type="OrthoDB" id="5244889at2"/>
<dbReference type="AlphaFoldDB" id="A0A5B8U3P5"/>
<dbReference type="EMBL" id="CP042430">
    <property type="protein sequence ID" value="QEC47679.1"/>
    <property type="molecule type" value="Genomic_DNA"/>
</dbReference>
<organism evidence="2 3">
    <name type="scientific">Baekduia soli</name>
    <dbReference type="NCBI Taxonomy" id="496014"/>
    <lineage>
        <taxon>Bacteria</taxon>
        <taxon>Bacillati</taxon>
        <taxon>Actinomycetota</taxon>
        <taxon>Thermoleophilia</taxon>
        <taxon>Solirubrobacterales</taxon>
        <taxon>Baekduiaceae</taxon>
        <taxon>Baekduia</taxon>
    </lineage>
</organism>
<gene>
    <name evidence="2" type="ORF">FSW04_08895</name>
</gene>
<dbReference type="Gene3D" id="3.90.1720.10">
    <property type="entry name" value="endopeptidase domain like (from Nostoc punctiforme)"/>
    <property type="match status" value="1"/>
</dbReference>
<accession>A0A5B8U3P5</accession>
<protein>
    <recommendedName>
        <fullName evidence="4">NlpC/P60 family protein</fullName>
    </recommendedName>
</protein>
<proteinExistence type="predicted"/>
<evidence type="ECO:0000256" key="1">
    <source>
        <dbReference type="SAM" id="SignalP"/>
    </source>
</evidence>
<keyword evidence="3" id="KW-1185">Reference proteome</keyword>
<feature type="chain" id="PRO_5038488256" description="NlpC/P60 family protein" evidence="1">
    <location>
        <begin position="27"/>
        <end position="195"/>
    </location>
</feature>
<dbReference type="Proteomes" id="UP000321805">
    <property type="component" value="Chromosome"/>
</dbReference>
<keyword evidence="1" id="KW-0732">Signal</keyword>
<evidence type="ECO:0008006" key="4">
    <source>
        <dbReference type="Google" id="ProtNLM"/>
    </source>
</evidence>
<evidence type="ECO:0000313" key="3">
    <source>
        <dbReference type="Proteomes" id="UP000321805"/>
    </source>
</evidence>
<evidence type="ECO:0000313" key="2">
    <source>
        <dbReference type="EMBL" id="QEC47679.1"/>
    </source>
</evidence>
<feature type="signal peptide" evidence="1">
    <location>
        <begin position="1"/>
        <end position="26"/>
    </location>
</feature>
<reference evidence="2 3" key="1">
    <citation type="journal article" date="2018" name="J. Microbiol.">
        <title>Baekduia soli gen. nov., sp. nov., a novel bacterium isolated from the soil of Baekdu Mountain and proposal of a novel family name, Baekduiaceae fam. nov.</title>
        <authorList>
            <person name="An D.S."/>
            <person name="Siddiqi M.Z."/>
            <person name="Kim K.H."/>
            <person name="Yu H.S."/>
            <person name="Im W.T."/>
        </authorList>
    </citation>
    <scope>NUCLEOTIDE SEQUENCE [LARGE SCALE GENOMIC DNA]</scope>
    <source>
        <strain evidence="2 3">BR7-21</strain>
    </source>
</reference>